<dbReference type="Pfam" id="PF16905">
    <property type="entry name" value="GPHH"/>
    <property type="match status" value="1"/>
</dbReference>
<sequence length="391" mass="44120">MASHRLFPMGSGRMTYRDMYKMLRDMSPPLGLGKKCPPRVAYKRLVKMNMPIADDNSVHFTSTLMALIRTALEIKLASGVLAQRLCDADLKREISRVWPNLSQKTVDLLVTPHKYNELTVGKVYAALMIFDYYKQNRAKRLQQQQHPSGGPQSKLGALFRPVLPLTHIQEVEPPICSPKQPLPPYPEPEAKLQAPPTTAITASTSINRDTIVNQRSAIKHSQSGDVSQAAQRPKGRRKLQRGQSEDVPYSTRPQELVELKQVENISDTEGYPILEGHFRAASLPRLNAEYYRSHPRHVPGTHLAPIVDLSPIRRSASSLMPQHHQEAGLREYDLERPGMAQSSAGPGQIQGQDRTHHHHHHHRCHRRRDKDKDKKQKSLDRAASVQPSSTV</sequence>
<dbReference type="GO" id="GO:0043025">
    <property type="term" value="C:neuronal cell body"/>
    <property type="evidence" value="ECO:0007669"/>
    <property type="project" value="TreeGrafter"/>
</dbReference>
<dbReference type="PANTHER" id="PTHR45628:SF6">
    <property type="entry name" value="VOLTAGE-DEPENDENT N-TYPE CALCIUM CHANNEL SUBUNIT ALPHA-1B"/>
    <property type="match status" value="1"/>
</dbReference>
<evidence type="ECO:0000256" key="6">
    <source>
        <dbReference type="ARBA" id="ARBA00023157"/>
    </source>
</evidence>
<evidence type="ECO:0000256" key="2">
    <source>
        <dbReference type="ARBA" id="ARBA00022553"/>
    </source>
</evidence>
<evidence type="ECO:0000313" key="12">
    <source>
        <dbReference type="Proteomes" id="UP001279410"/>
    </source>
</evidence>
<evidence type="ECO:0000256" key="3">
    <source>
        <dbReference type="ARBA" id="ARBA00022737"/>
    </source>
</evidence>
<dbReference type="InterPro" id="IPR050599">
    <property type="entry name" value="VDCC_alpha-1_subunit"/>
</dbReference>
<feature type="non-terminal residue" evidence="11">
    <location>
        <position position="1"/>
    </location>
</feature>
<gene>
    <name evidence="11" type="ORF">AKAME5_000900900</name>
</gene>
<name>A0AAD3ML50_LATJO</name>
<keyword evidence="2" id="KW-0597">Phosphoprotein</keyword>
<dbReference type="PANTHER" id="PTHR45628">
    <property type="entry name" value="VOLTAGE-DEPENDENT CALCIUM CHANNEL TYPE A SUBUNIT ALPHA-1"/>
    <property type="match status" value="1"/>
</dbReference>
<evidence type="ECO:0000256" key="5">
    <source>
        <dbReference type="ARBA" id="ARBA00023065"/>
    </source>
</evidence>
<evidence type="ECO:0000256" key="8">
    <source>
        <dbReference type="ARBA" id="ARBA00023303"/>
    </source>
</evidence>
<keyword evidence="8" id="KW-0407">Ion channel</keyword>
<dbReference type="Pfam" id="PF08763">
    <property type="entry name" value="Ca_chan_IQ"/>
    <property type="match status" value="1"/>
</dbReference>
<dbReference type="Proteomes" id="UP001279410">
    <property type="component" value="Unassembled WGS sequence"/>
</dbReference>
<protein>
    <submittedName>
        <fullName evidence="11">Voltage-dependent N-type calcium channel subunit alpha-1B-like protein</fullName>
    </submittedName>
</protein>
<feature type="compositionally biased region" description="Polar residues" evidence="9">
    <location>
        <begin position="216"/>
        <end position="230"/>
    </location>
</feature>
<evidence type="ECO:0000256" key="1">
    <source>
        <dbReference type="ARBA" id="ARBA00022448"/>
    </source>
</evidence>
<dbReference type="Gene3D" id="6.10.250.2180">
    <property type="match status" value="1"/>
</dbReference>
<organism evidence="11 12">
    <name type="scientific">Lates japonicus</name>
    <name type="common">Japanese lates</name>
    <dbReference type="NCBI Taxonomy" id="270547"/>
    <lineage>
        <taxon>Eukaryota</taxon>
        <taxon>Metazoa</taxon>
        <taxon>Chordata</taxon>
        <taxon>Craniata</taxon>
        <taxon>Vertebrata</taxon>
        <taxon>Euteleostomi</taxon>
        <taxon>Actinopterygii</taxon>
        <taxon>Neopterygii</taxon>
        <taxon>Teleostei</taxon>
        <taxon>Neoteleostei</taxon>
        <taxon>Acanthomorphata</taxon>
        <taxon>Carangaria</taxon>
        <taxon>Carangaria incertae sedis</taxon>
        <taxon>Centropomidae</taxon>
        <taxon>Lates</taxon>
    </lineage>
</organism>
<feature type="compositionally biased region" description="Basic and acidic residues" evidence="9">
    <location>
        <begin position="370"/>
        <end position="380"/>
    </location>
</feature>
<feature type="region of interest" description="Disordered" evidence="9">
    <location>
        <begin position="216"/>
        <end position="253"/>
    </location>
</feature>
<dbReference type="InterPro" id="IPR031649">
    <property type="entry name" value="GPHH_dom"/>
</dbReference>
<keyword evidence="6" id="KW-1015">Disulfide bond</keyword>
<feature type="compositionally biased region" description="Polar residues" evidence="9">
    <location>
        <begin position="340"/>
        <end position="352"/>
    </location>
</feature>
<comment type="caution">
    <text evidence="11">The sequence shown here is derived from an EMBL/GenBank/DDBJ whole genome shotgun (WGS) entry which is preliminary data.</text>
</comment>
<keyword evidence="12" id="KW-1185">Reference proteome</keyword>
<reference evidence="11" key="1">
    <citation type="submission" date="2022-08" db="EMBL/GenBank/DDBJ databases">
        <title>Genome sequencing of akame (Lates japonicus).</title>
        <authorList>
            <person name="Hashiguchi Y."/>
            <person name="Takahashi H."/>
        </authorList>
    </citation>
    <scope>NUCLEOTIDE SEQUENCE</scope>
    <source>
        <strain evidence="11">Kochi</strain>
    </source>
</reference>
<proteinExistence type="predicted"/>
<dbReference type="GO" id="GO:0005891">
    <property type="term" value="C:voltage-gated calcium channel complex"/>
    <property type="evidence" value="ECO:0007669"/>
    <property type="project" value="TreeGrafter"/>
</dbReference>
<dbReference type="EMBL" id="BRZM01000027">
    <property type="protein sequence ID" value="GLD56698.1"/>
    <property type="molecule type" value="Genomic_DNA"/>
</dbReference>
<feature type="region of interest" description="Disordered" evidence="9">
    <location>
        <begin position="337"/>
        <end position="391"/>
    </location>
</feature>
<dbReference type="GO" id="GO:0007268">
    <property type="term" value="P:chemical synaptic transmission"/>
    <property type="evidence" value="ECO:0007669"/>
    <property type="project" value="TreeGrafter"/>
</dbReference>
<evidence type="ECO:0000259" key="10">
    <source>
        <dbReference type="SMART" id="SM01062"/>
    </source>
</evidence>
<dbReference type="GO" id="GO:0008331">
    <property type="term" value="F:high voltage-gated calcium channel activity"/>
    <property type="evidence" value="ECO:0007669"/>
    <property type="project" value="TreeGrafter"/>
</dbReference>
<dbReference type="AlphaFoldDB" id="A0AAD3ML50"/>
<dbReference type="SMART" id="SM01062">
    <property type="entry name" value="Ca_chan_IQ"/>
    <property type="match status" value="1"/>
</dbReference>
<keyword evidence="4" id="KW-0851">Voltage-gated channel</keyword>
<accession>A0AAD3ML50</accession>
<feature type="compositionally biased region" description="Basic residues" evidence="9">
    <location>
        <begin position="355"/>
        <end position="369"/>
    </location>
</feature>
<dbReference type="GO" id="GO:0045202">
    <property type="term" value="C:synapse"/>
    <property type="evidence" value="ECO:0007669"/>
    <property type="project" value="GOC"/>
</dbReference>
<dbReference type="InterPro" id="IPR014873">
    <property type="entry name" value="VDCC_a1su_IQ"/>
</dbReference>
<keyword evidence="7" id="KW-0325">Glycoprotein</keyword>
<keyword evidence="5" id="KW-0406">Ion transport</keyword>
<keyword evidence="1" id="KW-0813">Transport</keyword>
<evidence type="ECO:0000256" key="4">
    <source>
        <dbReference type="ARBA" id="ARBA00022882"/>
    </source>
</evidence>
<evidence type="ECO:0000256" key="7">
    <source>
        <dbReference type="ARBA" id="ARBA00023180"/>
    </source>
</evidence>
<dbReference type="GO" id="GO:0098703">
    <property type="term" value="P:calcium ion import across plasma membrane"/>
    <property type="evidence" value="ECO:0007669"/>
    <property type="project" value="TreeGrafter"/>
</dbReference>
<evidence type="ECO:0000256" key="9">
    <source>
        <dbReference type="SAM" id="MobiDB-lite"/>
    </source>
</evidence>
<evidence type="ECO:0000313" key="11">
    <source>
        <dbReference type="EMBL" id="GLD56698.1"/>
    </source>
</evidence>
<keyword evidence="3" id="KW-0677">Repeat</keyword>
<feature type="domain" description="Voltage-dependent calcium channel alpha-1 subunit IQ" evidence="10">
    <location>
        <begin position="115"/>
        <end position="149"/>
    </location>
</feature>